<accession>A0A5R9F4L9</accession>
<dbReference type="AlphaFoldDB" id="A0A5R9F4L9"/>
<comment type="similarity">
    <text evidence="1 8">Belongs to the cytochrome P450 family.</text>
</comment>
<sequence length="440" mass="50748">MSPKGKLISGHLKEFREDPLAFLTNLRNRYEDVVKLRFGPKTIYVITKPEMIKEVLVTKQKAFLKSRAFKELKPFLGEGLLTSEKDFHMRQRRLMQPSFKKGQIQRYADDMVEITQNYIKGWQEGEKRVITNDMMNIALAIITKTMFNMEIQVGHEAVGKPIDNAMKIATGKIRSLIKMPRNLPTKQNREFNQSIKILDEVVYGLIEERRKDNTRSYNDLLSVLMEARDEVDQTGMTDQQLRDEAMTVFLAGHETTANALSWTFYLLSQHPEKEARLQKEIDTMLEGRPPTADDAGSLPYTSAVIMESLRLYPPAWNFGREACEDIEIGGYAFRKGDTLMISPYLMHHHPGYFEAPEEFIPERFENNFLRTVPPYVYFPFGGGPRVCIGNHFATMEATLVLATIVQHYSLELKQRLDEIIPEPLITLRPKNGINMVVHKR</sequence>
<organism evidence="9 10">
    <name type="scientific">Exobacillus caeni</name>
    <dbReference type="NCBI Taxonomy" id="2574798"/>
    <lineage>
        <taxon>Bacteria</taxon>
        <taxon>Bacillati</taxon>
        <taxon>Bacillota</taxon>
        <taxon>Bacilli</taxon>
        <taxon>Bacillales</taxon>
        <taxon>Guptibacillaceae</taxon>
        <taxon>Exobacillus</taxon>
    </lineage>
</organism>
<dbReference type="InterPro" id="IPR001128">
    <property type="entry name" value="Cyt_P450"/>
</dbReference>
<dbReference type="GO" id="GO:0016705">
    <property type="term" value="F:oxidoreductase activity, acting on paired donors, with incorporation or reduction of molecular oxygen"/>
    <property type="evidence" value="ECO:0007669"/>
    <property type="project" value="InterPro"/>
</dbReference>
<dbReference type="Proteomes" id="UP000308230">
    <property type="component" value="Unassembled WGS sequence"/>
</dbReference>
<evidence type="ECO:0000256" key="6">
    <source>
        <dbReference type="ARBA" id="ARBA00023033"/>
    </source>
</evidence>
<protein>
    <submittedName>
        <fullName evidence="9">Cytochrome P450</fullName>
    </submittedName>
</protein>
<evidence type="ECO:0000313" key="10">
    <source>
        <dbReference type="Proteomes" id="UP000308230"/>
    </source>
</evidence>
<evidence type="ECO:0000256" key="1">
    <source>
        <dbReference type="ARBA" id="ARBA00010617"/>
    </source>
</evidence>
<dbReference type="PROSITE" id="PS00086">
    <property type="entry name" value="CYTOCHROME_P450"/>
    <property type="match status" value="1"/>
</dbReference>
<dbReference type="InterPro" id="IPR017972">
    <property type="entry name" value="Cyt_P450_CS"/>
</dbReference>
<dbReference type="PRINTS" id="PR00385">
    <property type="entry name" value="P450"/>
</dbReference>
<dbReference type="CDD" id="cd20620">
    <property type="entry name" value="CYP132-like"/>
    <property type="match status" value="1"/>
</dbReference>
<dbReference type="EMBL" id="SWLG01000017">
    <property type="protein sequence ID" value="TLS35763.1"/>
    <property type="molecule type" value="Genomic_DNA"/>
</dbReference>
<evidence type="ECO:0000256" key="3">
    <source>
        <dbReference type="ARBA" id="ARBA00022723"/>
    </source>
</evidence>
<keyword evidence="2 7" id="KW-0349">Heme</keyword>
<dbReference type="PANTHER" id="PTHR24291">
    <property type="entry name" value="CYTOCHROME P450 FAMILY 4"/>
    <property type="match status" value="1"/>
</dbReference>
<evidence type="ECO:0000313" key="9">
    <source>
        <dbReference type="EMBL" id="TLS35763.1"/>
    </source>
</evidence>
<dbReference type="GO" id="GO:0004497">
    <property type="term" value="F:monooxygenase activity"/>
    <property type="evidence" value="ECO:0007669"/>
    <property type="project" value="UniProtKB-KW"/>
</dbReference>
<keyword evidence="3 7" id="KW-0479">Metal-binding</keyword>
<comment type="cofactor">
    <cofactor evidence="7">
        <name>heme</name>
        <dbReference type="ChEBI" id="CHEBI:30413"/>
    </cofactor>
</comment>
<dbReference type="Pfam" id="PF00067">
    <property type="entry name" value="p450"/>
    <property type="match status" value="1"/>
</dbReference>
<name>A0A5R9F4L9_9BACL</name>
<dbReference type="OrthoDB" id="9789468at2"/>
<dbReference type="GO" id="GO:0020037">
    <property type="term" value="F:heme binding"/>
    <property type="evidence" value="ECO:0007669"/>
    <property type="project" value="InterPro"/>
</dbReference>
<reference evidence="9 10" key="1">
    <citation type="submission" date="2019-04" db="EMBL/GenBank/DDBJ databases">
        <title>Bacillus caeni sp. nov., a bacterium isolated from mangrove sediment.</title>
        <authorList>
            <person name="Huang H."/>
            <person name="Mo K."/>
            <person name="Hu Y."/>
        </authorList>
    </citation>
    <scope>NUCLEOTIDE SEQUENCE [LARGE SCALE GENOMIC DNA]</scope>
    <source>
        <strain evidence="9 10">HB172195</strain>
    </source>
</reference>
<proteinExistence type="inferred from homology"/>
<keyword evidence="4 8" id="KW-0560">Oxidoreductase</keyword>
<evidence type="ECO:0000256" key="2">
    <source>
        <dbReference type="ARBA" id="ARBA00022617"/>
    </source>
</evidence>
<dbReference type="InterPro" id="IPR002401">
    <property type="entry name" value="Cyt_P450_E_grp-I"/>
</dbReference>
<keyword evidence="6 8" id="KW-0503">Monooxygenase</keyword>
<evidence type="ECO:0000256" key="8">
    <source>
        <dbReference type="RuleBase" id="RU000461"/>
    </source>
</evidence>
<evidence type="ECO:0000256" key="4">
    <source>
        <dbReference type="ARBA" id="ARBA00023002"/>
    </source>
</evidence>
<dbReference type="GO" id="GO:0005506">
    <property type="term" value="F:iron ion binding"/>
    <property type="evidence" value="ECO:0007669"/>
    <property type="project" value="InterPro"/>
</dbReference>
<evidence type="ECO:0000256" key="5">
    <source>
        <dbReference type="ARBA" id="ARBA00023004"/>
    </source>
</evidence>
<evidence type="ECO:0000256" key="7">
    <source>
        <dbReference type="PIRSR" id="PIRSR602401-1"/>
    </source>
</evidence>
<keyword evidence="10" id="KW-1185">Reference proteome</keyword>
<dbReference type="SUPFAM" id="SSF48264">
    <property type="entry name" value="Cytochrome P450"/>
    <property type="match status" value="1"/>
</dbReference>
<dbReference type="PRINTS" id="PR00463">
    <property type="entry name" value="EP450I"/>
</dbReference>
<gene>
    <name evidence="9" type="ORF">FCL54_19040</name>
</gene>
<dbReference type="InterPro" id="IPR036396">
    <property type="entry name" value="Cyt_P450_sf"/>
</dbReference>
<dbReference type="PANTHER" id="PTHR24291:SF50">
    <property type="entry name" value="BIFUNCTIONAL ALBAFLAVENONE MONOOXYGENASE_TERPENE SYNTHASE"/>
    <property type="match status" value="1"/>
</dbReference>
<comment type="caution">
    <text evidence="9">The sequence shown here is derived from an EMBL/GenBank/DDBJ whole genome shotgun (WGS) entry which is preliminary data.</text>
</comment>
<keyword evidence="5 7" id="KW-0408">Iron</keyword>
<feature type="binding site" description="axial binding residue" evidence="7">
    <location>
        <position position="387"/>
    </location>
    <ligand>
        <name>heme</name>
        <dbReference type="ChEBI" id="CHEBI:30413"/>
    </ligand>
    <ligandPart>
        <name>Fe</name>
        <dbReference type="ChEBI" id="CHEBI:18248"/>
    </ligandPart>
</feature>
<dbReference type="Gene3D" id="1.10.630.10">
    <property type="entry name" value="Cytochrome P450"/>
    <property type="match status" value="1"/>
</dbReference>
<dbReference type="InterPro" id="IPR050196">
    <property type="entry name" value="Cytochrome_P450_Monoox"/>
</dbReference>